<dbReference type="AlphaFoldDB" id="A0A1E8B5H7"/>
<gene>
    <name evidence="1" type="ORF">BWGOE8_33700</name>
</gene>
<dbReference type="RefSeq" id="WP_070144125.1">
    <property type="nucleotide sequence ID" value="NZ_LXLT01000047.1"/>
</dbReference>
<dbReference type="Pfam" id="PF00805">
    <property type="entry name" value="Pentapeptide"/>
    <property type="match status" value="1"/>
</dbReference>
<dbReference type="PANTHER" id="PTHR14136">
    <property type="entry name" value="BTB_POZ DOMAIN-CONTAINING PROTEIN KCTD9"/>
    <property type="match status" value="1"/>
</dbReference>
<sequence length="284" mass="31907">MTNHNDYFHVEEDINHDSLKADCENCFGLCCVALPFAASIDFAVNKDGGKPCTNLQSDYKCSIHRDLRGKGYKGCTVFECFGAGQKISQVTFNGIDWRKDAQHARKMYDAFPVMHQLHEMLWYLKEAIILKATQTIHHELSKAIEETERLSNLSADELMKVNVPLHRAEVNVLLLETSELVWKEMNSTSKKRISHRGADLMGANLKKRDLQGANLRGAYLIAANLRDANLRGADLIGADLRDADIRGADFTNSIFLTQVQINAAKGDKHTKLPKTLSRPAHWTV</sequence>
<dbReference type="PATRIC" id="fig|86662.25.peg.3451"/>
<evidence type="ECO:0000313" key="1">
    <source>
        <dbReference type="EMBL" id="OFD76561.1"/>
    </source>
</evidence>
<comment type="caution">
    <text evidence="1">The sequence shown here is derived from an EMBL/GenBank/DDBJ whole genome shotgun (WGS) entry which is preliminary data.</text>
</comment>
<reference evidence="1 2" key="1">
    <citation type="submission" date="2016-05" db="EMBL/GenBank/DDBJ databases">
        <title>Bacillus thuringiensis and Bacillus weihenstephanensis as novel biocontrol agents of wilt causing Verticillium species.</title>
        <authorList>
            <person name="Hollensteiner J."/>
            <person name="Wemheuer F."/>
            <person name="Harting R."/>
            <person name="Kolarzyk A."/>
            <person name="Diaz-Valerio S."/>
            <person name="Poehlein A."/>
            <person name="Brzuszkiewicz E."/>
            <person name="Nesemann K."/>
            <person name="Braus-Stromeyer S."/>
            <person name="Braus G."/>
            <person name="Daniel R."/>
            <person name="Liesegang H."/>
        </authorList>
    </citation>
    <scope>NUCLEOTIDE SEQUENCE [LARGE SCALE GENOMIC DNA]</scope>
    <source>
        <strain evidence="1 2">GOE8</strain>
    </source>
</reference>
<evidence type="ECO:0008006" key="3">
    <source>
        <dbReference type="Google" id="ProtNLM"/>
    </source>
</evidence>
<dbReference type="InterPro" id="IPR051082">
    <property type="entry name" value="Pentapeptide-BTB/POZ_domain"/>
</dbReference>
<protein>
    <recommendedName>
        <fullName evidence="3">Pentapeptide repeat-containing protein</fullName>
    </recommendedName>
</protein>
<accession>A0A1E8B5H7</accession>
<dbReference type="EMBL" id="LXLT01000047">
    <property type="protein sequence ID" value="OFD76561.1"/>
    <property type="molecule type" value="Genomic_DNA"/>
</dbReference>
<evidence type="ECO:0000313" key="2">
    <source>
        <dbReference type="Proteomes" id="UP000175706"/>
    </source>
</evidence>
<proteinExistence type="predicted"/>
<name>A0A1E8B5H7_BACMY</name>
<organism evidence="1 2">
    <name type="scientific">Bacillus mycoides</name>
    <dbReference type="NCBI Taxonomy" id="1405"/>
    <lineage>
        <taxon>Bacteria</taxon>
        <taxon>Bacillati</taxon>
        <taxon>Bacillota</taxon>
        <taxon>Bacilli</taxon>
        <taxon>Bacillales</taxon>
        <taxon>Bacillaceae</taxon>
        <taxon>Bacillus</taxon>
        <taxon>Bacillus cereus group</taxon>
    </lineage>
</organism>
<dbReference type="SUPFAM" id="SSF141571">
    <property type="entry name" value="Pentapeptide repeat-like"/>
    <property type="match status" value="1"/>
</dbReference>
<dbReference type="Gene3D" id="2.160.20.80">
    <property type="entry name" value="E3 ubiquitin-protein ligase SopA"/>
    <property type="match status" value="1"/>
</dbReference>
<dbReference type="InterPro" id="IPR001646">
    <property type="entry name" value="5peptide_repeat"/>
</dbReference>
<dbReference type="PANTHER" id="PTHR14136:SF37">
    <property type="entry name" value="PENTAPEPTIDE REPEAT-CONTAINING PROTEIN"/>
    <property type="match status" value="1"/>
</dbReference>
<dbReference type="Proteomes" id="UP000175706">
    <property type="component" value="Unassembled WGS sequence"/>
</dbReference>